<name>A0A1H3MGQ6_9ACTN</name>
<dbReference type="Proteomes" id="UP000198921">
    <property type="component" value="Unassembled WGS sequence"/>
</dbReference>
<proteinExistence type="predicted"/>
<organism evidence="1 2">
    <name type="scientific">Geodermatophilus africanus</name>
    <dbReference type="NCBI Taxonomy" id="1137993"/>
    <lineage>
        <taxon>Bacteria</taxon>
        <taxon>Bacillati</taxon>
        <taxon>Actinomycetota</taxon>
        <taxon>Actinomycetes</taxon>
        <taxon>Geodermatophilales</taxon>
        <taxon>Geodermatophilaceae</taxon>
        <taxon>Geodermatophilus</taxon>
    </lineage>
</organism>
<reference evidence="2" key="1">
    <citation type="submission" date="2016-10" db="EMBL/GenBank/DDBJ databases">
        <authorList>
            <person name="Varghese N."/>
            <person name="Submissions S."/>
        </authorList>
    </citation>
    <scope>NUCLEOTIDE SEQUENCE [LARGE SCALE GENOMIC DNA]</scope>
    <source>
        <strain evidence="2">DSM 45422</strain>
    </source>
</reference>
<evidence type="ECO:0000313" key="2">
    <source>
        <dbReference type="Proteomes" id="UP000198921"/>
    </source>
</evidence>
<sequence length="77" mass="8287">MSTVTERLLPAAVGARASGQVGVLVSLRCRPRHDHSDPPVPEPGHLAGCLAEVLPEELTDDYRSIPRQVDGVLQPPR</sequence>
<protein>
    <submittedName>
        <fullName evidence="1">Uncharacterized protein</fullName>
    </submittedName>
</protein>
<dbReference type="AlphaFoldDB" id="A0A1H3MGQ6"/>
<dbReference type="RefSeq" id="WP_170856840.1">
    <property type="nucleotide sequence ID" value="NZ_FNOT01000011.1"/>
</dbReference>
<accession>A0A1H3MGQ6</accession>
<keyword evidence="2" id="KW-1185">Reference proteome</keyword>
<dbReference type="EMBL" id="FNOT01000011">
    <property type="protein sequence ID" value="SDY75524.1"/>
    <property type="molecule type" value="Genomic_DNA"/>
</dbReference>
<gene>
    <name evidence="1" type="ORF">SAMN05660209_03613</name>
</gene>
<evidence type="ECO:0000313" key="1">
    <source>
        <dbReference type="EMBL" id="SDY75524.1"/>
    </source>
</evidence>